<dbReference type="EMBL" id="BANJ01000009">
    <property type="protein sequence ID" value="GAN98678.1"/>
    <property type="molecule type" value="Genomic_DNA"/>
</dbReference>
<dbReference type="RefSeq" id="WP_048855564.1">
    <property type="nucleotide sequence ID" value="NZ_BANJ01000009.1"/>
</dbReference>
<name>A0A0D6Q5P7_KOMXY</name>
<protein>
    <recommendedName>
        <fullName evidence="2">DotM C-terminal cytoplasmic domain-containing protein</fullName>
    </recommendedName>
</protein>
<dbReference type="AlphaFoldDB" id="A0A0D6Q5P7"/>
<accession>A0A0D6Q5P7</accession>
<dbReference type="Proteomes" id="UP000032683">
    <property type="component" value="Unassembled WGS sequence"/>
</dbReference>
<comment type="caution">
    <text evidence="3">The sequence shown here is derived from an EMBL/GenBank/DDBJ whole genome shotgun (WGS) entry which is preliminary data.</text>
</comment>
<proteinExistence type="predicted"/>
<keyword evidence="1" id="KW-0812">Transmembrane</keyword>
<feature type="transmembrane region" description="Helical" evidence="1">
    <location>
        <begin position="85"/>
        <end position="108"/>
    </location>
</feature>
<sequence>MSTSRVPWSSSDDYLLFSSIIIIIGVLLFSYMAWSLWHTQISAFYLRAMLGQINLLHTSDPDLMRLRFQLQAAQYRPDLVRAIQLYYGLAILGNALKWPVAIVIALLGGLCMWRAAPGRFAKALDLEGLIAVQAAMFPTLRGFVRRRLDRLVTPTDGIPLPADPALTRAEWGARFAVDAQDRYSETGALEAFTRQLGRHWSSINAASPVEQVLLVAFAMHYLQRRRDALALLGELSACLADAGLDGPHGPLAPLTVPESVVRSARSALQDKEITNCIDTVCERSGWSVTALMTLLHEARRQAGVLAPSSFAIVKLIDRSLWYALHSLGFPAEIPAEDLHPNPRIEAAGARAHWSEERRYQRPIYIPAVENALAILRPMPEAQGSSHDPYHPPR</sequence>
<evidence type="ECO:0000313" key="3">
    <source>
        <dbReference type="EMBL" id="GAN98678.1"/>
    </source>
</evidence>
<evidence type="ECO:0000256" key="1">
    <source>
        <dbReference type="SAM" id="Phobius"/>
    </source>
</evidence>
<keyword evidence="1" id="KW-1133">Transmembrane helix</keyword>
<gene>
    <name evidence="3" type="ORF">Gxy13693_009_016</name>
</gene>
<reference evidence="3 4" key="1">
    <citation type="submission" date="2012-11" db="EMBL/GenBank/DDBJ databases">
        <title>Whole genome sequence of Gluconacetobacter xylinus NBRC 13693.</title>
        <authorList>
            <person name="Azuma Y."/>
            <person name="Higashiura N."/>
            <person name="Hirakawa H."/>
            <person name="Matsushita K."/>
        </authorList>
    </citation>
    <scope>NUCLEOTIDE SEQUENCE [LARGE SCALE GENOMIC DNA]</scope>
    <source>
        <strain evidence="3 4">NBRC 13693</strain>
    </source>
</reference>
<evidence type="ECO:0000259" key="2">
    <source>
        <dbReference type="Pfam" id="PF23127"/>
    </source>
</evidence>
<feature type="transmembrane region" description="Helical" evidence="1">
    <location>
        <begin position="14"/>
        <end position="37"/>
    </location>
</feature>
<dbReference type="Pfam" id="PF23127">
    <property type="entry name" value="DotM_C"/>
    <property type="match status" value="1"/>
</dbReference>
<feature type="domain" description="DotM C-terminal cytoplasmic" evidence="2">
    <location>
        <begin position="188"/>
        <end position="376"/>
    </location>
</feature>
<evidence type="ECO:0000313" key="4">
    <source>
        <dbReference type="Proteomes" id="UP000032683"/>
    </source>
</evidence>
<organism evidence="3 4">
    <name type="scientific">Komagataeibacter xylinus NBRC 13693</name>
    <dbReference type="NCBI Taxonomy" id="1234668"/>
    <lineage>
        <taxon>Bacteria</taxon>
        <taxon>Pseudomonadati</taxon>
        <taxon>Pseudomonadota</taxon>
        <taxon>Alphaproteobacteria</taxon>
        <taxon>Acetobacterales</taxon>
        <taxon>Acetobacteraceae</taxon>
        <taxon>Komagataeibacter</taxon>
    </lineage>
</organism>
<dbReference type="InterPro" id="IPR056464">
    <property type="entry name" value="DotM_C"/>
</dbReference>
<keyword evidence="1" id="KW-0472">Membrane</keyword>